<dbReference type="EMBL" id="JAPDRK010000002">
    <property type="protein sequence ID" value="KAJ9615882.1"/>
    <property type="molecule type" value="Genomic_DNA"/>
</dbReference>
<gene>
    <name evidence="1" type="ORF">H2200_001959</name>
</gene>
<dbReference type="Proteomes" id="UP001172673">
    <property type="component" value="Unassembled WGS sequence"/>
</dbReference>
<name>A0AA38XLV1_9EURO</name>
<comment type="caution">
    <text evidence="1">The sequence shown here is derived from an EMBL/GenBank/DDBJ whole genome shotgun (WGS) entry which is preliminary data.</text>
</comment>
<evidence type="ECO:0000313" key="2">
    <source>
        <dbReference type="Proteomes" id="UP001172673"/>
    </source>
</evidence>
<evidence type="ECO:0000313" key="1">
    <source>
        <dbReference type="EMBL" id="KAJ9615882.1"/>
    </source>
</evidence>
<accession>A0AA38XLV1</accession>
<dbReference type="AlphaFoldDB" id="A0AA38XLV1"/>
<sequence length="524" mass="60195">MARLGDLDDDILLLLPLATADVISMTTVASRFKDVFTSRLYMAASMQCDGYSSPETLLSRLRSLGRSLASNSHLVERLRRFSLVAGADFSRVWGAGHRDRDITEASERILAVVAKHLVRLTLDGIIFSNLCRVGDYPQLQDLKVLLCDERSKSAVLHMTGCPPRRSLELHDADHHDLEDCHDVWTLRPCDPVLDPAYRALTGREIVLNGLEPHVVQHGFESFLTASKGLEACIFIGDSAWCWSGDPSCSSRNNYLLALNNNQSMESLQAQEAQFRRCHMDSDIETLNTYLKLVEPTLEKLVIIRKHEERCHYRNKMLDSLVTFTSLRTLRIDDTYLLGNNKFCRVHAYLPADATNSRRPVDFAKLLPSSLERLDLHVSQGEIILNEDYCAQFLKGLFEERDRLQRLSQVSIEETPECFYWSPHGCDQCQPHTYQYKWLEETSITAEQIHQMQKDCTDFGIRLSYTKRGMAHEWGGRHFPDFVARLYEPLTPSRELKDRFQGKRKWVRVSSNYWQPYGDDPTWEG</sequence>
<keyword evidence="2" id="KW-1185">Reference proteome</keyword>
<reference evidence="1" key="1">
    <citation type="submission" date="2022-10" db="EMBL/GenBank/DDBJ databases">
        <title>Culturing micro-colonial fungi from biological soil crusts in the Mojave desert and describing Neophaeococcomyces mojavensis, and introducing the new genera and species Taxawa tesnikishii.</title>
        <authorList>
            <person name="Kurbessoian T."/>
            <person name="Stajich J.E."/>
        </authorList>
    </citation>
    <scope>NUCLEOTIDE SEQUENCE</scope>
    <source>
        <strain evidence="1">TK_41</strain>
    </source>
</reference>
<organism evidence="1 2">
    <name type="scientific">Cladophialophora chaetospira</name>
    <dbReference type="NCBI Taxonomy" id="386627"/>
    <lineage>
        <taxon>Eukaryota</taxon>
        <taxon>Fungi</taxon>
        <taxon>Dikarya</taxon>
        <taxon>Ascomycota</taxon>
        <taxon>Pezizomycotina</taxon>
        <taxon>Eurotiomycetes</taxon>
        <taxon>Chaetothyriomycetidae</taxon>
        <taxon>Chaetothyriales</taxon>
        <taxon>Herpotrichiellaceae</taxon>
        <taxon>Cladophialophora</taxon>
    </lineage>
</organism>
<protein>
    <submittedName>
        <fullName evidence="1">Uncharacterized protein</fullName>
    </submittedName>
</protein>
<proteinExistence type="predicted"/>